<dbReference type="GO" id="GO:0006397">
    <property type="term" value="P:mRNA processing"/>
    <property type="evidence" value="ECO:0007669"/>
    <property type="project" value="UniProtKB-KW"/>
</dbReference>
<sequence length="572" mass="64010">MSNLDLVRLFISPFETEVLWKCMKNRLSSRPVAAVTVTNPVRNAQDPWVLEDVFNAGTWVLKGPGAVYNEIFDSALPVAPSTTKAEAPSMPSNRGIITYKKEPAKAELPEEMNSFLAMMADSNRLIVKLLETSVSSQRKRDEELHKMLVQIKTQPKITQSTPVQSTCGQYGSNTPGNCHFCEMPGHFQVDCPYKLEMITTGELVHVPGTQNMYRLWDGNPPLKEPAGMSPRARIQHYYESHKASGSNTVGQTYITALQLLGPVPQYIMSHQIAEEKEDISYLKNMLEKLVQQTLHMAPEKVDQYLEGPQWESIVKTRGQRQQEASQANEPSQDTQDFCKCSMKAGEHHKKAAVVTGLGDSSPEDVNQNQKRGAEVENWRSRPKLQSKYTPSFSSDNDAKLVSGNQDMGNWSRSSPPVISTTRKDGYLEPKNPYAAVPDVTLLPSPGQVEKFSVLPGEVRKEPAYRKKVEAQSGDLEKEVWDQMMKAPVTLTAEHWLASSPGARQKMETYVMPKRIPTSKVLLDDVTDTEDDEKPEEPRVPLGLVANILEPGLENCIRIEDLLVKCSFYVTTM</sequence>
<dbReference type="OMA" id="PARNACD"/>
<dbReference type="GO" id="GO:0003676">
    <property type="term" value="F:nucleic acid binding"/>
    <property type="evidence" value="ECO:0007669"/>
    <property type="project" value="InterPro"/>
</dbReference>
<evidence type="ECO:0008006" key="5">
    <source>
        <dbReference type="Google" id="ProtNLM"/>
    </source>
</evidence>
<dbReference type="InParanoid" id="A0A2H3DVN3"/>
<dbReference type="Proteomes" id="UP000217790">
    <property type="component" value="Unassembled WGS sequence"/>
</dbReference>
<dbReference type="AlphaFoldDB" id="A0A2H3DVN3"/>
<keyword evidence="4" id="KW-1185">Reference proteome</keyword>
<dbReference type="EMBL" id="KZ293659">
    <property type="protein sequence ID" value="PBK92343.1"/>
    <property type="molecule type" value="Genomic_DNA"/>
</dbReference>
<dbReference type="InterPro" id="IPR036875">
    <property type="entry name" value="Znf_CCHC_sf"/>
</dbReference>
<evidence type="ECO:0000256" key="1">
    <source>
        <dbReference type="ARBA" id="ARBA00022664"/>
    </source>
</evidence>
<dbReference type="OrthoDB" id="3118121at2759"/>
<reference evidence="4" key="1">
    <citation type="journal article" date="2017" name="Nat. Ecol. Evol.">
        <title>Genome expansion and lineage-specific genetic innovations in the forest pathogenic fungi Armillaria.</title>
        <authorList>
            <person name="Sipos G."/>
            <person name="Prasanna A.N."/>
            <person name="Walter M.C."/>
            <person name="O'Connor E."/>
            <person name="Balint B."/>
            <person name="Krizsan K."/>
            <person name="Kiss B."/>
            <person name="Hess J."/>
            <person name="Varga T."/>
            <person name="Slot J."/>
            <person name="Riley R."/>
            <person name="Boka B."/>
            <person name="Rigling D."/>
            <person name="Barry K."/>
            <person name="Lee J."/>
            <person name="Mihaltcheva S."/>
            <person name="LaButti K."/>
            <person name="Lipzen A."/>
            <person name="Waldron R."/>
            <person name="Moloney N.M."/>
            <person name="Sperisen C."/>
            <person name="Kredics L."/>
            <person name="Vagvoelgyi C."/>
            <person name="Patrignani A."/>
            <person name="Fitzpatrick D."/>
            <person name="Nagy I."/>
            <person name="Doyle S."/>
            <person name="Anderson J.B."/>
            <person name="Grigoriev I.V."/>
            <person name="Gueldener U."/>
            <person name="Muensterkoetter M."/>
            <person name="Nagy L.G."/>
        </authorList>
    </citation>
    <scope>NUCLEOTIDE SEQUENCE [LARGE SCALE GENOMIC DNA]</scope>
    <source>
        <strain evidence="4">Ar21-2</strain>
    </source>
</reference>
<evidence type="ECO:0000313" key="4">
    <source>
        <dbReference type="Proteomes" id="UP000217790"/>
    </source>
</evidence>
<feature type="compositionally biased region" description="Polar residues" evidence="2">
    <location>
        <begin position="386"/>
        <end position="395"/>
    </location>
</feature>
<organism evidence="3 4">
    <name type="scientific">Armillaria gallica</name>
    <name type="common">Bulbous honey fungus</name>
    <name type="synonym">Armillaria bulbosa</name>
    <dbReference type="NCBI Taxonomy" id="47427"/>
    <lineage>
        <taxon>Eukaryota</taxon>
        <taxon>Fungi</taxon>
        <taxon>Dikarya</taxon>
        <taxon>Basidiomycota</taxon>
        <taxon>Agaricomycotina</taxon>
        <taxon>Agaricomycetes</taxon>
        <taxon>Agaricomycetidae</taxon>
        <taxon>Agaricales</taxon>
        <taxon>Marasmiineae</taxon>
        <taxon>Physalacriaceae</taxon>
        <taxon>Armillaria</taxon>
    </lineage>
</organism>
<feature type="region of interest" description="Disordered" evidence="2">
    <location>
        <begin position="315"/>
        <end position="335"/>
    </location>
</feature>
<accession>A0A2H3DVN3</accession>
<feature type="region of interest" description="Disordered" evidence="2">
    <location>
        <begin position="356"/>
        <end position="396"/>
    </location>
</feature>
<name>A0A2H3DVN3_ARMGA</name>
<evidence type="ECO:0000313" key="3">
    <source>
        <dbReference type="EMBL" id="PBK92343.1"/>
    </source>
</evidence>
<keyword evidence="1" id="KW-0507">mRNA processing</keyword>
<evidence type="ECO:0000256" key="2">
    <source>
        <dbReference type="SAM" id="MobiDB-lite"/>
    </source>
</evidence>
<gene>
    <name evidence="3" type="ORF">ARMGADRAFT_1081131</name>
</gene>
<dbReference type="SUPFAM" id="SSF57756">
    <property type="entry name" value="Retrovirus zinc finger-like domains"/>
    <property type="match status" value="1"/>
</dbReference>
<dbReference type="GO" id="GO:0008270">
    <property type="term" value="F:zinc ion binding"/>
    <property type="evidence" value="ECO:0007669"/>
    <property type="project" value="InterPro"/>
</dbReference>
<feature type="compositionally biased region" description="Polar residues" evidence="2">
    <location>
        <begin position="319"/>
        <end position="335"/>
    </location>
</feature>
<protein>
    <recommendedName>
        <fullName evidence="5">CCHC-type domain-containing protein</fullName>
    </recommendedName>
</protein>
<proteinExistence type="predicted"/>